<dbReference type="EMBL" id="JAMPLM010000001">
    <property type="protein sequence ID" value="MEP1057191.1"/>
    <property type="molecule type" value="Genomic_DNA"/>
</dbReference>
<name>A0ABV0KD79_9CYAN</name>
<dbReference type="SUPFAM" id="SSF50494">
    <property type="entry name" value="Trypsin-like serine proteases"/>
    <property type="match status" value="1"/>
</dbReference>
<gene>
    <name evidence="1" type="ORF">NDI38_02000</name>
</gene>
<keyword evidence="2" id="KW-1185">Reference proteome</keyword>
<sequence>MRTQVQNLISFTVQIVAADKSRVIGTGIVVSMDGKIITCSHVFEMAGASTNECGSSVLNICFPKNRYRDAKLCQAKLVANLSEHDDDILLLKAIDPPLLSSEQVAVLGTAEFSIGNPFRSYGFRQLGDSPSGYAVGEILGPVLPFINKKLLVEPVELRTRDIRPGMSGAGILDVKRNLLIGLISRRWNPGDQSSNDNIAWGVDNLVLTFNPFHSVPFSND</sequence>
<dbReference type="GO" id="GO:0006508">
    <property type="term" value="P:proteolysis"/>
    <property type="evidence" value="ECO:0007669"/>
    <property type="project" value="UniProtKB-KW"/>
</dbReference>
<dbReference type="Proteomes" id="UP001476950">
    <property type="component" value="Unassembled WGS sequence"/>
</dbReference>
<reference evidence="1 2" key="1">
    <citation type="submission" date="2022-04" db="EMBL/GenBank/DDBJ databases">
        <title>Positive selection, recombination, and allopatry shape intraspecific diversity of widespread and dominant cyanobacteria.</title>
        <authorList>
            <person name="Wei J."/>
            <person name="Shu W."/>
            <person name="Hu C."/>
        </authorList>
    </citation>
    <scope>NUCLEOTIDE SEQUENCE [LARGE SCALE GENOMIC DNA]</scope>
    <source>
        <strain evidence="1 2">AS-A4</strain>
    </source>
</reference>
<dbReference type="RefSeq" id="WP_190454077.1">
    <property type="nucleotide sequence ID" value="NZ_JAMPLM010000001.1"/>
</dbReference>
<accession>A0ABV0KD79</accession>
<protein>
    <submittedName>
        <fullName evidence="1">Serine protease</fullName>
    </submittedName>
</protein>
<proteinExistence type="predicted"/>
<dbReference type="GO" id="GO:0008233">
    <property type="term" value="F:peptidase activity"/>
    <property type="evidence" value="ECO:0007669"/>
    <property type="project" value="UniProtKB-KW"/>
</dbReference>
<dbReference type="InterPro" id="IPR009003">
    <property type="entry name" value="Peptidase_S1_PA"/>
</dbReference>
<dbReference type="Pfam" id="PF13365">
    <property type="entry name" value="Trypsin_2"/>
    <property type="match status" value="1"/>
</dbReference>
<organism evidence="1 2">
    <name type="scientific">Stenomitos frigidus AS-A4</name>
    <dbReference type="NCBI Taxonomy" id="2933935"/>
    <lineage>
        <taxon>Bacteria</taxon>
        <taxon>Bacillati</taxon>
        <taxon>Cyanobacteriota</taxon>
        <taxon>Cyanophyceae</taxon>
        <taxon>Leptolyngbyales</taxon>
        <taxon>Leptolyngbyaceae</taxon>
        <taxon>Stenomitos</taxon>
    </lineage>
</organism>
<dbReference type="Gene3D" id="2.40.10.120">
    <property type="match status" value="1"/>
</dbReference>
<keyword evidence="1" id="KW-0645">Protease</keyword>
<evidence type="ECO:0000313" key="2">
    <source>
        <dbReference type="Proteomes" id="UP001476950"/>
    </source>
</evidence>
<comment type="caution">
    <text evidence="1">The sequence shown here is derived from an EMBL/GenBank/DDBJ whole genome shotgun (WGS) entry which is preliminary data.</text>
</comment>
<evidence type="ECO:0000313" key="1">
    <source>
        <dbReference type="EMBL" id="MEP1057191.1"/>
    </source>
</evidence>
<keyword evidence="1" id="KW-0378">Hydrolase</keyword>